<comment type="caution">
    <text evidence="2">The sequence shown here is derived from an EMBL/GenBank/DDBJ whole genome shotgun (WGS) entry which is preliminary data.</text>
</comment>
<dbReference type="Proteomes" id="UP001595420">
    <property type="component" value="Unassembled WGS sequence"/>
</dbReference>
<gene>
    <name evidence="2" type="ORF">ACFOD3_01100</name>
</gene>
<accession>A0ABV7BLG0</accession>
<evidence type="ECO:0000256" key="1">
    <source>
        <dbReference type="SAM" id="MobiDB-lite"/>
    </source>
</evidence>
<proteinExistence type="predicted"/>
<keyword evidence="3" id="KW-1185">Reference proteome</keyword>
<protein>
    <submittedName>
        <fullName evidence="2">Uncharacterized protein</fullName>
    </submittedName>
</protein>
<name>A0ABV7BLG0_9PROT</name>
<evidence type="ECO:0000313" key="2">
    <source>
        <dbReference type="EMBL" id="MFC2998467.1"/>
    </source>
</evidence>
<evidence type="ECO:0000313" key="3">
    <source>
        <dbReference type="Proteomes" id="UP001595420"/>
    </source>
</evidence>
<dbReference type="EMBL" id="JBHRSB010000001">
    <property type="protein sequence ID" value="MFC2998467.1"/>
    <property type="molecule type" value="Genomic_DNA"/>
</dbReference>
<reference evidence="3" key="1">
    <citation type="journal article" date="2019" name="Int. J. Syst. Evol. Microbiol.">
        <title>The Global Catalogue of Microorganisms (GCM) 10K type strain sequencing project: providing services to taxonomists for standard genome sequencing and annotation.</title>
        <authorList>
            <consortium name="The Broad Institute Genomics Platform"/>
            <consortium name="The Broad Institute Genome Sequencing Center for Infectious Disease"/>
            <person name="Wu L."/>
            <person name="Ma J."/>
        </authorList>
    </citation>
    <scope>NUCLEOTIDE SEQUENCE [LARGE SCALE GENOMIC DNA]</scope>
    <source>
        <strain evidence="3">CGMCC 1.16855</strain>
    </source>
</reference>
<dbReference type="RefSeq" id="WP_216833835.1">
    <property type="nucleotide sequence ID" value="NZ_JAFNJS010000001.1"/>
</dbReference>
<organism evidence="2 3">
    <name type="scientific">Falsiroseomonas tokyonensis</name>
    <dbReference type="NCBI Taxonomy" id="430521"/>
    <lineage>
        <taxon>Bacteria</taxon>
        <taxon>Pseudomonadati</taxon>
        <taxon>Pseudomonadota</taxon>
        <taxon>Alphaproteobacteria</taxon>
        <taxon>Acetobacterales</taxon>
        <taxon>Roseomonadaceae</taxon>
        <taxon>Falsiroseomonas</taxon>
    </lineage>
</organism>
<feature type="region of interest" description="Disordered" evidence="1">
    <location>
        <begin position="246"/>
        <end position="268"/>
    </location>
</feature>
<sequence>MKISLAKPIEVGERHSFRFSRSGGHPSPTIDYVWRGTALLHLRVDKARQRLVLNDKVLGHWRSETVLPFPEAGAESLALTLRFPEFGARVSLDETSHVAFDRDIELKDADHILCDDSFSFSRVDAPAGVAPAPVGVPVGVAEAPVGALTFAGASGVRGWACDARRPGVPVAVELLVNGQAVAQVLADRGHAGLRRARPDLATHGFTHRFDPPLELAEGADVVLEARVGGRLLLHSPWFLARRLRPETPKAGPEPVPQLVSLAADTPRG</sequence>